<evidence type="ECO:0000256" key="1">
    <source>
        <dbReference type="ARBA" id="ARBA00023125"/>
    </source>
</evidence>
<dbReference type="Gene3D" id="1.10.260.40">
    <property type="entry name" value="lambda repressor-like DNA-binding domains"/>
    <property type="match status" value="1"/>
</dbReference>
<accession>A0ABW5DRL0</accession>
<gene>
    <name evidence="3" type="ORF">ACFSM5_03435</name>
</gene>
<keyword evidence="1" id="KW-0238">DNA-binding</keyword>
<comment type="caution">
    <text evidence="3">The sequence shown here is derived from an EMBL/GenBank/DDBJ whole genome shotgun (WGS) entry which is preliminary data.</text>
</comment>
<name>A0ABW5DRL0_9PROT</name>
<dbReference type="PANTHER" id="PTHR46797">
    <property type="entry name" value="HTH-TYPE TRANSCRIPTIONAL REGULATOR"/>
    <property type="match status" value="1"/>
</dbReference>
<dbReference type="Proteomes" id="UP001597295">
    <property type="component" value="Unassembled WGS sequence"/>
</dbReference>
<dbReference type="RefSeq" id="WP_379874839.1">
    <property type="nucleotide sequence ID" value="NZ_JBHUIP010000003.1"/>
</dbReference>
<dbReference type="CDD" id="cd00093">
    <property type="entry name" value="HTH_XRE"/>
    <property type="match status" value="1"/>
</dbReference>
<dbReference type="InterPro" id="IPR010982">
    <property type="entry name" value="Lambda_DNA-bd_dom_sf"/>
</dbReference>
<dbReference type="SUPFAM" id="SSF47413">
    <property type="entry name" value="lambda repressor-like DNA-binding domains"/>
    <property type="match status" value="1"/>
</dbReference>
<reference evidence="4" key="1">
    <citation type="journal article" date="2019" name="Int. J. Syst. Evol. Microbiol.">
        <title>The Global Catalogue of Microorganisms (GCM) 10K type strain sequencing project: providing services to taxonomists for standard genome sequencing and annotation.</title>
        <authorList>
            <consortium name="The Broad Institute Genomics Platform"/>
            <consortium name="The Broad Institute Genome Sequencing Center for Infectious Disease"/>
            <person name="Wu L."/>
            <person name="Ma J."/>
        </authorList>
    </citation>
    <scope>NUCLEOTIDE SEQUENCE [LARGE SCALE GENOMIC DNA]</scope>
    <source>
        <strain evidence="4">CGMCC 1.19062</strain>
    </source>
</reference>
<dbReference type="PROSITE" id="PS50943">
    <property type="entry name" value="HTH_CROC1"/>
    <property type="match status" value="1"/>
</dbReference>
<sequence>MEASFNDLLADSLKVLGHRIRSERKRQQLSQEALADGCGLRLGAISDIERGLSVPSFRSLVLIAGALGISLRSLLPEPTELFPDKATDDLSELIAIAKDLPLDRLKMAVALIRVLKNGD</sequence>
<protein>
    <submittedName>
        <fullName evidence="3">Helix-turn-helix domain-containing protein</fullName>
    </submittedName>
</protein>
<dbReference type="EMBL" id="JBHUIP010000003">
    <property type="protein sequence ID" value="MFD2261925.1"/>
    <property type="molecule type" value="Genomic_DNA"/>
</dbReference>
<evidence type="ECO:0000313" key="4">
    <source>
        <dbReference type="Proteomes" id="UP001597295"/>
    </source>
</evidence>
<keyword evidence="4" id="KW-1185">Reference proteome</keyword>
<proteinExistence type="predicted"/>
<organism evidence="3 4">
    <name type="scientific">Lacibacterium aquatile</name>
    <dbReference type="NCBI Taxonomy" id="1168082"/>
    <lineage>
        <taxon>Bacteria</taxon>
        <taxon>Pseudomonadati</taxon>
        <taxon>Pseudomonadota</taxon>
        <taxon>Alphaproteobacteria</taxon>
        <taxon>Rhodospirillales</taxon>
        <taxon>Rhodospirillaceae</taxon>
    </lineage>
</organism>
<dbReference type="InterPro" id="IPR001387">
    <property type="entry name" value="Cro/C1-type_HTH"/>
</dbReference>
<dbReference type="InterPro" id="IPR050807">
    <property type="entry name" value="TransReg_Diox_bact_type"/>
</dbReference>
<feature type="domain" description="HTH cro/C1-type" evidence="2">
    <location>
        <begin position="20"/>
        <end position="74"/>
    </location>
</feature>
<dbReference type="PANTHER" id="PTHR46797:SF1">
    <property type="entry name" value="METHYLPHOSPHONATE SYNTHASE"/>
    <property type="match status" value="1"/>
</dbReference>
<evidence type="ECO:0000313" key="3">
    <source>
        <dbReference type="EMBL" id="MFD2261925.1"/>
    </source>
</evidence>
<dbReference type="SMART" id="SM00530">
    <property type="entry name" value="HTH_XRE"/>
    <property type="match status" value="1"/>
</dbReference>
<evidence type="ECO:0000259" key="2">
    <source>
        <dbReference type="PROSITE" id="PS50943"/>
    </source>
</evidence>
<dbReference type="Pfam" id="PF01381">
    <property type="entry name" value="HTH_3"/>
    <property type="match status" value="1"/>
</dbReference>